<organism evidence="1 2">
    <name type="scientific">Prauserella marina</name>
    <dbReference type="NCBI Taxonomy" id="530584"/>
    <lineage>
        <taxon>Bacteria</taxon>
        <taxon>Bacillati</taxon>
        <taxon>Actinomycetota</taxon>
        <taxon>Actinomycetes</taxon>
        <taxon>Pseudonocardiales</taxon>
        <taxon>Pseudonocardiaceae</taxon>
        <taxon>Prauserella</taxon>
    </lineage>
</organism>
<dbReference type="InterPro" id="IPR041561">
    <property type="entry name" value="PglD_N"/>
</dbReference>
<dbReference type="Pfam" id="PF00132">
    <property type="entry name" value="Hexapep"/>
    <property type="match status" value="1"/>
</dbReference>
<proteinExistence type="predicted"/>
<dbReference type="InterPro" id="IPR001451">
    <property type="entry name" value="Hexapep"/>
</dbReference>
<dbReference type="PANTHER" id="PTHR43300:SF7">
    <property type="entry name" value="UDP-N-ACETYLBACILLOSAMINE N-ACETYLTRANSFERASE"/>
    <property type="match status" value="1"/>
</dbReference>
<dbReference type="InterPro" id="IPR011004">
    <property type="entry name" value="Trimer_LpxA-like_sf"/>
</dbReference>
<dbReference type="STRING" id="530584.SAMN05421630_108113"/>
<keyword evidence="1" id="KW-0808">Transferase</keyword>
<accession>A0A222VTY0</accession>
<reference evidence="1 2" key="1">
    <citation type="submission" date="2016-10" db="EMBL/GenBank/DDBJ databases">
        <authorList>
            <person name="de Groot N.N."/>
        </authorList>
    </citation>
    <scope>NUCLEOTIDE SEQUENCE [LARGE SCALE GENOMIC DNA]</scope>
    <source>
        <strain evidence="1 2">CGMCC 4.5506</strain>
    </source>
</reference>
<keyword evidence="1" id="KW-0012">Acyltransferase</keyword>
<name>A0A222VTY0_9PSEU</name>
<dbReference type="CDD" id="cd03360">
    <property type="entry name" value="LbH_AT_putative"/>
    <property type="match status" value="1"/>
</dbReference>
<dbReference type="RefSeq" id="WP_170140244.1">
    <property type="nucleotide sequence ID" value="NZ_CP016353.1"/>
</dbReference>
<keyword evidence="2" id="KW-1185">Reference proteome</keyword>
<dbReference type="PANTHER" id="PTHR43300">
    <property type="entry name" value="ACETYLTRANSFERASE"/>
    <property type="match status" value="1"/>
</dbReference>
<dbReference type="Gene3D" id="3.40.50.20">
    <property type="match status" value="1"/>
</dbReference>
<dbReference type="GO" id="GO:0016746">
    <property type="term" value="F:acyltransferase activity"/>
    <property type="evidence" value="ECO:0007669"/>
    <property type="project" value="UniProtKB-KW"/>
</dbReference>
<sequence>MNVQRLVVLGAGEFARQIIGLIEDAENAPGSYELLGFVANDDAPEVEGVTVLGGDEVLAGIDAAYLIGVGAPELRGKLAATADAAGLEPARLIHSAAWVDRRAVVGPGSLVAECSHIQYGAVVGSHVVVNINAIVGHDCVVGDHTAIAGNVMIGARSRIGREVMFGMGSIVMGDVRVGDRAVVGAGAVVTRDVPPDTCVVGVPARELGSATGENPR</sequence>
<dbReference type="NCBIfam" id="TIGR03570">
    <property type="entry name" value="NeuD_NnaD"/>
    <property type="match status" value="1"/>
</dbReference>
<dbReference type="KEGG" id="pmad:BAY61_22960"/>
<protein>
    <submittedName>
        <fullName evidence="1">Sugar O-acyltransferase, sialic acid O-acetyltransferase NeuD family</fullName>
    </submittedName>
</protein>
<gene>
    <name evidence="1" type="ORF">SAMN05421630_108113</name>
</gene>
<evidence type="ECO:0000313" key="1">
    <source>
        <dbReference type="EMBL" id="SDD41946.1"/>
    </source>
</evidence>
<dbReference type="EMBL" id="FMZE01000008">
    <property type="protein sequence ID" value="SDD41946.1"/>
    <property type="molecule type" value="Genomic_DNA"/>
</dbReference>
<dbReference type="Proteomes" id="UP000199494">
    <property type="component" value="Unassembled WGS sequence"/>
</dbReference>
<dbReference type="InterPro" id="IPR020019">
    <property type="entry name" value="AcTrfase_PglD-like"/>
</dbReference>
<dbReference type="Gene3D" id="2.160.10.10">
    <property type="entry name" value="Hexapeptide repeat proteins"/>
    <property type="match status" value="2"/>
</dbReference>
<dbReference type="InterPro" id="IPR050179">
    <property type="entry name" value="Trans_hexapeptide_repeat"/>
</dbReference>
<dbReference type="AlphaFoldDB" id="A0A222VTY0"/>
<evidence type="ECO:0000313" key="2">
    <source>
        <dbReference type="Proteomes" id="UP000199494"/>
    </source>
</evidence>
<dbReference type="SUPFAM" id="SSF51161">
    <property type="entry name" value="Trimeric LpxA-like enzymes"/>
    <property type="match status" value="1"/>
</dbReference>
<dbReference type="Pfam" id="PF17836">
    <property type="entry name" value="PglD_N"/>
    <property type="match status" value="1"/>
</dbReference>